<keyword evidence="1 5" id="KW-0808">Transferase</keyword>
<dbReference type="GO" id="GO:0016747">
    <property type="term" value="F:acyltransferase activity, transferring groups other than amino-acyl groups"/>
    <property type="evidence" value="ECO:0007669"/>
    <property type="project" value="UniProtKB-ARBA"/>
</dbReference>
<dbReference type="AlphaFoldDB" id="A0A385JND2"/>
<dbReference type="InterPro" id="IPR051159">
    <property type="entry name" value="Hexapeptide_acetyltransf"/>
</dbReference>
<dbReference type="SUPFAM" id="SSF51161">
    <property type="entry name" value="Trimeric LpxA-like enzymes"/>
    <property type="match status" value="1"/>
</dbReference>
<evidence type="ECO:0000256" key="2">
    <source>
        <dbReference type="ARBA" id="ARBA00022737"/>
    </source>
</evidence>
<dbReference type="PANTHER" id="PTHR23416:SF78">
    <property type="entry name" value="LIPOPOLYSACCHARIDE BIOSYNTHESIS O-ACETYL TRANSFERASE WBBJ-RELATED"/>
    <property type="match status" value="1"/>
</dbReference>
<dbReference type="InterPro" id="IPR018357">
    <property type="entry name" value="Hexapep_transf_CS"/>
</dbReference>
<evidence type="ECO:0000256" key="3">
    <source>
        <dbReference type="ARBA" id="ARBA00023315"/>
    </source>
</evidence>
<reference evidence="5" key="1">
    <citation type="journal article" date="2017" name="PLoS ONE">
        <title>Genetic diversity of the O antigens of Proteus species and the development of a suspension array for molecular serotyping.</title>
        <authorList>
            <person name="Yu X."/>
            <person name="Torzewska A."/>
            <person name="Zhang X."/>
            <person name="Yin Z."/>
            <person name="Drzewiecka D."/>
            <person name="Cao H."/>
            <person name="Liu B."/>
            <person name="Knirel Y.A."/>
            <person name="Rozalski A."/>
            <person name="Wang L."/>
        </authorList>
    </citation>
    <scope>NUCLEOTIDE SEQUENCE</scope>
    <source>
        <strain evidence="5">CCUG 19011</strain>
    </source>
</reference>
<feature type="transmembrane region" description="Helical" evidence="4">
    <location>
        <begin position="6"/>
        <end position="23"/>
    </location>
</feature>
<protein>
    <submittedName>
        <fullName evidence="5">O-acetyltransferase</fullName>
    </submittedName>
</protein>
<name>A0A385JND2_PROMI</name>
<dbReference type="PANTHER" id="PTHR23416">
    <property type="entry name" value="SIALIC ACID SYNTHASE-RELATED"/>
    <property type="match status" value="1"/>
</dbReference>
<keyword evidence="4" id="KW-0812">Transmembrane</keyword>
<dbReference type="EMBL" id="KY710719">
    <property type="protein sequence ID" value="AXY99834.1"/>
    <property type="molecule type" value="Genomic_DNA"/>
</dbReference>
<proteinExistence type="predicted"/>
<dbReference type="Pfam" id="PF00132">
    <property type="entry name" value="Hexapep"/>
    <property type="match status" value="1"/>
</dbReference>
<keyword evidence="4" id="KW-1133">Transmembrane helix</keyword>
<keyword evidence="3" id="KW-0012">Acyltransferase</keyword>
<dbReference type="InterPro" id="IPR011004">
    <property type="entry name" value="Trimer_LpxA-like_sf"/>
</dbReference>
<sequence length="205" mass="22973">MNNYTFYTFISTLISYIFTKLFFKKSKLIRYPISIRGKKYINFGSNLVTGKYCRIDAFGKDKKSKILSFGENCQINDSVHIGAINNIKIGNNVLIASRVFITDHQHGNYNNGVHSHPFEIAKERVLSSNPVTIDDNVWIGEGVIVLPGVTIGKNSIIGANAVVTQNIPENCIAVGIPAKVIKKFNFEKNCWQELSPENELENDES</sequence>
<evidence type="ECO:0000313" key="5">
    <source>
        <dbReference type="EMBL" id="AXY99834.1"/>
    </source>
</evidence>
<dbReference type="InterPro" id="IPR001451">
    <property type="entry name" value="Hexapep"/>
</dbReference>
<organism evidence="5">
    <name type="scientific">Proteus mirabilis</name>
    <dbReference type="NCBI Taxonomy" id="584"/>
    <lineage>
        <taxon>Bacteria</taxon>
        <taxon>Pseudomonadati</taxon>
        <taxon>Pseudomonadota</taxon>
        <taxon>Gammaproteobacteria</taxon>
        <taxon>Enterobacterales</taxon>
        <taxon>Morganellaceae</taxon>
        <taxon>Proteus</taxon>
    </lineage>
</organism>
<dbReference type="Gene3D" id="2.160.10.10">
    <property type="entry name" value="Hexapeptide repeat proteins"/>
    <property type="match status" value="1"/>
</dbReference>
<accession>A0A385JND2</accession>
<evidence type="ECO:0000256" key="1">
    <source>
        <dbReference type="ARBA" id="ARBA00022679"/>
    </source>
</evidence>
<dbReference type="CDD" id="cd04647">
    <property type="entry name" value="LbH_MAT_like"/>
    <property type="match status" value="1"/>
</dbReference>
<keyword evidence="2" id="KW-0677">Repeat</keyword>
<keyword evidence="4" id="KW-0472">Membrane</keyword>
<evidence type="ECO:0000256" key="4">
    <source>
        <dbReference type="SAM" id="Phobius"/>
    </source>
</evidence>
<dbReference type="PROSITE" id="PS00101">
    <property type="entry name" value="HEXAPEP_TRANSFERASES"/>
    <property type="match status" value="1"/>
</dbReference>